<dbReference type="EMBL" id="VUJX02000001">
    <property type="protein sequence ID" value="KAL0944747.1"/>
    <property type="molecule type" value="Genomic_DNA"/>
</dbReference>
<organism evidence="1 2">
    <name type="scientific">Colletotrichum truncatum</name>
    <name type="common">Anthracnose fungus</name>
    <name type="synonym">Colletotrichum capsici</name>
    <dbReference type="NCBI Taxonomy" id="5467"/>
    <lineage>
        <taxon>Eukaryota</taxon>
        <taxon>Fungi</taxon>
        <taxon>Dikarya</taxon>
        <taxon>Ascomycota</taxon>
        <taxon>Pezizomycotina</taxon>
        <taxon>Sordariomycetes</taxon>
        <taxon>Hypocreomycetidae</taxon>
        <taxon>Glomerellales</taxon>
        <taxon>Glomerellaceae</taxon>
        <taxon>Colletotrichum</taxon>
        <taxon>Colletotrichum truncatum species complex</taxon>
    </lineage>
</organism>
<evidence type="ECO:0000313" key="1">
    <source>
        <dbReference type="EMBL" id="KAL0944747.1"/>
    </source>
</evidence>
<comment type="caution">
    <text evidence="1">The sequence shown here is derived from an EMBL/GenBank/DDBJ whole genome shotgun (WGS) entry which is preliminary data.</text>
</comment>
<sequence length="415" mass="45478">MRLAQDMELSEALCGDAADPDERLDLVLGGHDHQLLRRHGGDIGRYSYRAKDPNVLDCIYPDAATLDLVDNTNGMVPQARGAVRVVKSGTDWGSLSCVTLQVDRRAATGSSDGAAETVLRSVIVEQIADISHATVEDQAMLEDSRRRVSECLRGVHQRIDVIGANALVHTAVPLQGVGSIIRSQESNLGNMLADMVRSFYAVDVGLVNSGSIRCDRVIQATIGTDLALSSEPPLTVRDLIEILPFDNAIVVKRITSDVLLRSLENSFSDAHSDGRFLQYSGLQVVADWSRKEGSRILEVWQRPRPCVRRRIRPGDNDSFTVAMAAFIADGFDGYGCFRDQETLVSEEAGVTDTQLLLRTLGYRYDREGGKKEVHDDAVEVDELRFKRTRDTISTQSTEAGLPIVAPATEGRIVTV</sequence>
<name>A0ACC3ZKS5_COLTU</name>
<proteinExistence type="predicted"/>
<accession>A0ACC3ZKS5</accession>
<reference evidence="1 2" key="1">
    <citation type="journal article" date="2020" name="Phytopathology">
        <title>Genome Sequence Resources of Colletotrichum truncatum, C. plurivorum, C. musicola, and C. sojae: Four Species Pathogenic to Soybean (Glycine max).</title>
        <authorList>
            <person name="Rogerio F."/>
            <person name="Boufleur T.R."/>
            <person name="Ciampi-Guillardi M."/>
            <person name="Sukno S.A."/>
            <person name="Thon M.R."/>
            <person name="Massola Junior N.S."/>
            <person name="Baroncelli R."/>
        </authorList>
    </citation>
    <scope>NUCLEOTIDE SEQUENCE [LARGE SCALE GENOMIC DNA]</scope>
    <source>
        <strain evidence="1 2">CMES1059</strain>
    </source>
</reference>
<dbReference type="Proteomes" id="UP000805649">
    <property type="component" value="Unassembled WGS sequence"/>
</dbReference>
<gene>
    <name evidence="1" type="ORF">CTRU02_202634</name>
</gene>
<evidence type="ECO:0000313" key="2">
    <source>
        <dbReference type="Proteomes" id="UP000805649"/>
    </source>
</evidence>
<keyword evidence="2" id="KW-1185">Reference proteome</keyword>
<protein>
    <submittedName>
        <fullName evidence="1">Uncharacterized protein</fullName>
    </submittedName>
</protein>